<name>A0A5J5KX41_9MICC</name>
<evidence type="ECO:0008006" key="3">
    <source>
        <dbReference type="Google" id="ProtNLM"/>
    </source>
</evidence>
<gene>
    <name evidence="1" type="ORF">FCK90_10530</name>
</gene>
<sequence>MSIEPGSVTRRERRELRRAGQRAGKHLAKQWAGQAVSKALDGLPGLTFPRGGRRVARNMRGRMLLRRPGWNRTSSWTFASAYPWVSSSGLGTRKCFIGFLADGRGKKASGSMWTMDPWECYEQGLITGMACVLIGTIGTGKSTTVKTWVMNLVMAGRRAMIMSDIKDEWGPVARALCPADVNPVMTVGGSHVINPLDPGRRPRTGAVVDPDTGESLLESAGEDWGEDLVIAPMSDEHWVKAVRSRRQSILRTITEILAGRRLTGDERAALIDGIDAAVAAKGEDVASMTPDTTPQVAAAASITIPDVIHALRHPSAETLEESGSASREVANQLKDMVKGDLAGLFDGPSTVEFRDDVPISVFNTKPLMALPPEARLIASQCIQSWAESVITNGDVQRVVVYEEGWENLGDIASLKRMVTQWKLARAFGIFCILILHKLSDLHQAGDEGSKARALAMSLLADADIRVIHRQKSDQLEATAELLRLTGPEREVMGRLPKGQALWKVAELEGRVVRTHRSELQASLFDTDSAMKQRTRVAA</sequence>
<accession>A0A5J5KX41</accession>
<dbReference type="Proteomes" id="UP000325957">
    <property type="component" value="Unassembled WGS sequence"/>
</dbReference>
<dbReference type="SUPFAM" id="SSF52540">
    <property type="entry name" value="P-loop containing nucleoside triphosphate hydrolases"/>
    <property type="match status" value="1"/>
</dbReference>
<keyword evidence="2" id="KW-1185">Reference proteome</keyword>
<dbReference type="AlphaFoldDB" id="A0A5J5KX41"/>
<comment type="caution">
    <text evidence="1">The sequence shown here is derived from an EMBL/GenBank/DDBJ whole genome shotgun (WGS) entry which is preliminary data.</text>
</comment>
<evidence type="ECO:0000313" key="1">
    <source>
        <dbReference type="EMBL" id="KAA9393840.1"/>
    </source>
</evidence>
<dbReference type="EMBL" id="SZWF01000014">
    <property type="protein sequence ID" value="KAA9393840.1"/>
    <property type="molecule type" value="Genomic_DNA"/>
</dbReference>
<organism evidence="1 2">
    <name type="scientific">Kocuria coralli</name>
    <dbReference type="NCBI Taxonomy" id="1461025"/>
    <lineage>
        <taxon>Bacteria</taxon>
        <taxon>Bacillati</taxon>
        <taxon>Actinomycetota</taxon>
        <taxon>Actinomycetes</taxon>
        <taxon>Micrococcales</taxon>
        <taxon>Micrococcaceae</taxon>
        <taxon>Kocuria</taxon>
    </lineage>
</organism>
<dbReference type="InterPro" id="IPR027417">
    <property type="entry name" value="P-loop_NTPase"/>
</dbReference>
<dbReference type="Gene3D" id="3.40.50.300">
    <property type="entry name" value="P-loop containing nucleotide triphosphate hydrolases"/>
    <property type="match status" value="2"/>
</dbReference>
<dbReference type="OrthoDB" id="9804380at2"/>
<dbReference type="RefSeq" id="WP_158034252.1">
    <property type="nucleotide sequence ID" value="NZ_ML708620.1"/>
</dbReference>
<evidence type="ECO:0000313" key="2">
    <source>
        <dbReference type="Proteomes" id="UP000325957"/>
    </source>
</evidence>
<reference evidence="1 2" key="1">
    <citation type="submission" date="2019-05" db="EMBL/GenBank/DDBJ databases">
        <title>Kocuria coralli sp. nov., a novel actinobacterium isolated from coral reef seawater.</title>
        <authorList>
            <person name="Li J."/>
        </authorList>
    </citation>
    <scope>NUCLEOTIDE SEQUENCE [LARGE SCALE GENOMIC DNA]</scope>
    <source>
        <strain evidence="1 2">SCSIO 13007</strain>
    </source>
</reference>
<protein>
    <recommendedName>
        <fullName evidence="3">ATP-binding protein</fullName>
    </recommendedName>
</protein>
<proteinExistence type="predicted"/>